<keyword evidence="3" id="KW-1185">Reference proteome</keyword>
<dbReference type="Pfam" id="PF11742">
    <property type="entry name" value="DUF3302"/>
    <property type="match status" value="1"/>
</dbReference>
<proteinExistence type="predicted"/>
<evidence type="ECO:0000313" key="3">
    <source>
        <dbReference type="Proteomes" id="UP000318017"/>
    </source>
</evidence>
<dbReference type="InterPro" id="IPR011223">
    <property type="entry name" value="UCP028770"/>
</dbReference>
<feature type="transmembrane region" description="Helical" evidence="1">
    <location>
        <begin position="20"/>
        <end position="42"/>
    </location>
</feature>
<keyword evidence="1" id="KW-0812">Transmembrane</keyword>
<protein>
    <submittedName>
        <fullName evidence="2">Inner membrane protein YiaW</fullName>
    </submittedName>
</protein>
<accession>A0A518G9X9</accession>
<evidence type="ECO:0000256" key="1">
    <source>
        <dbReference type="SAM" id="Phobius"/>
    </source>
</evidence>
<dbReference type="Proteomes" id="UP000318017">
    <property type="component" value="Chromosome"/>
</dbReference>
<sequence>MNQLIEYQFASLGPALRIVVLLFMLGFALLLCGVIVAIAMLPGRIAKGRQHPQAEAIAICGWVGLPTGILWAAALVWAFVKTSDSAADNVDLANDANWRSLSDQVAGLEATVAKLEQALAGGRR</sequence>
<feature type="transmembrane region" description="Helical" evidence="1">
    <location>
        <begin position="54"/>
        <end position="80"/>
    </location>
</feature>
<reference evidence="2 3" key="1">
    <citation type="submission" date="2019-02" db="EMBL/GenBank/DDBJ databases">
        <title>Deep-cultivation of Planctomycetes and their phenomic and genomic characterization uncovers novel biology.</title>
        <authorList>
            <person name="Wiegand S."/>
            <person name="Jogler M."/>
            <person name="Boedeker C."/>
            <person name="Pinto D."/>
            <person name="Vollmers J."/>
            <person name="Rivas-Marin E."/>
            <person name="Kohn T."/>
            <person name="Peeters S.H."/>
            <person name="Heuer A."/>
            <person name="Rast P."/>
            <person name="Oberbeckmann S."/>
            <person name="Bunk B."/>
            <person name="Jeske O."/>
            <person name="Meyerdierks A."/>
            <person name="Storesund J.E."/>
            <person name="Kallscheuer N."/>
            <person name="Luecker S."/>
            <person name="Lage O.M."/>
            <person name="Pohl T."/>
            <person name="Merkel B.J."/>
            <person name="Hornburger P."/>
            <person name="Mueller R.-W."/>
            <person name="Bruemmer F."/>
            <person name="Labrenz M."/>
            <person name="Spormann A.M."/>
            <person name="Op den Camp H."/>
            <person name="Overmann J."/>
            <person name="Amann R."/>
            <person name="Jetten M.S.M."/>
            <person name="Mascher T."/>
            <person name="Medema M.H."/>
            <person name="Devos D.P."/>
            <person name="Kaster A.-K."/>
            <person name="Ovreas L."/>
            <person name="Rohde M."/>
            <person name="Galperin M.Y."/>
            <person name="Jogler C."/>
        </authorList>
    </citation>
    <scope>NUCLEOTIDE SEQUENCE [LARGE SCALE GENOMIC DNA]</scope>
    <source>
        <strain evidence="2 3">Q31a</strain>
    </source>
</reference>
<evidence type="ECO:0000313" key="2">
    <source>
        <dbReference type="EMBL" id="QDV25382.1"/>
    </source>
</evidence>
<name>A0A518G9X9_9BACT</name>
<dbReference type="EMBL" id="CP036298">
    <property type="protein sequence ID" value="QDV25382.1"/>
    <property type="molecule type" value="Genomic_DNA"/>
</dbReference>
<dbReference type="KEGG" id="ahel:Q31a_37080"/>
<keyword evidence="1" id="KW-1133">Transmembrane helix</keyword>
<gene>
    <name evidence="2" type="primary">yiaW_2</name>
    <name evidence="2" type="ORF">Q31a_37080</name>
</gene>
<keyword evidence="1" id="KW-0472">Membrane</keyword>
<dbReference type="RefSeq" id="WP_231690804.1">
    <property type="nucleotide sequence ID" value="NZ_CP036298.1"/>
</dbReference>
<organism evidence="2 3">
    <name type="scientific">Aureliella helgolandensis</name>
    <dbReference type="NCBI Taxonomy" id="2527968"/>
    <lineage>
        <taxon>Bacteria</taxon>
        <taxon>Pseudomonadati</taxon>
        <taxon>Planctomycetota</taxon>
        <taxon>Planctomycetia</taxon>
        <taxon>Pirellulales</taxon>
        <taxon>Pirellulaceae</taxon>
        <taxon>Aureliella</taxon>
    </lineage>
</organism>
<dbReference type="AlphaFoldDB" id="A0A518G9X9"/>